<feature type="domain" description="Rap-GAP" evidence="2">
    <location>
        <begin position="1"/>
        <end position="121"/>
    </location>
</feature>
<evidence type="ECO:0000313" key="4">
    <source>
        <dbReference type="Proteomes" id="UP000324800"/>
    </source>
</evidence>
<gene>
    <name evidence="3" type="ORF">EZS28_055902</name>
</gene>
<dbReference type="InterPro" id="IPR000331">
    <property type="entry name" value="Rap/Ran_GAP_dom"/>
</dbReference>
<dbReference type="GO" id="GO:0051056">
    <property type="term" value="P:regulation of small GTPase mediated signal transduction"/>
    <property type="evidence" value="ECO:0007669"/>
    <property type="project" value="InterPro"/>
</dbReference>
<dbReference type="AlphaFoldDB" id="A0A5J4PSG1"/>
<reference evidence="3 4" key="1">
    <citation type="submission" date="2019-03" db="EMBL/GenBank/DDBJ databases">
        <title>Single cell metagenomics reveals metabolic interactions within the superorganism composed of flagellate Streblomastix strix and complex community of Bacteroidetes bacteria on its surface.</title>
        <authorList>
            <person name="Treitli S.C."/>
            <person name="Kolisko M."/>
            <person name="Husnik F."/>
            <person name="Keeling P."/>
            <person name="Hampl V."/>
        </authorList>
    </citation>
    <scope>NUCLEOTIDE SEQUENCE [LARGE SCALE GENOMIC DNA]</scope>
    <source>
        <strain evidence="3">ST1C</strain>
    </source>
</reference>
<comment type="caution">
    <text evidence="3">The sequence shown here is derived from an EMBL/GenBank/DDBJ whole genome shotgun (WGS) entry which is preliminary data.</text>
</comment>
<dbReference type="OrthoDB" id="2499658at2759"/>
<dbReference type="InterPro" id="IPR050989">
    <property type="entry name" value="Rap1_Ran_GAP"/>
</dbReference>
<evidence type="ECO:0000313" key="3">
    <source>
        <dbReference type="EMBL" id="KAA6312576.1"/>
    </source>
</evidence>
<evidence type="ECO:0000259" key="2">
    <source>
        <dbReference type="PROSITE" id="PS50085"/>
    </source>
</evidence>
<dbReference type="InterPro" id="IPR035974">
    <property type="entry name" value="Rap/Ran-GAP_sf"/>
</dbReference>
<dbReference type="EMBL" id="SNRW01048719">
    <property type="protein sequence ID" value="KAA6312576.1"/>
    <property type="molecule type" value="Genomic_DNA"/>
</dbReference>
<dbReference type="PANTHER" id="PTHR15711">
    <property type="entry name" value="RAP GTPASE-ACTIVATING PROTEIN"/>
    <property type="match status" value="1"/>
</dbReference>
<dbReference type="PROSITE" id="PS50085">
    <property type="entry name" value="RAPGAP"/>
    <property type="match status" value="1"/>
</dbReference>
<dbReference type="Proteomes" id="UP000324800">
    <property type="component" value="Unassembled WGS sequence"/>
</dbReference>
<dbReference type="Gene3D" id="3.40.50.11210">
    <property type="entry name" value="Rap/Ran-GAP"/>
    <property type="match status" value="1"/>
</dbReference>
<keyword evidence="1" id="KW-0343">GTPase activation</keyword>
<sequence length="121" mass="13645">MKVGVLFYDCGQTHETSMLSNKDGSAELNQFLNFIGCRIQLQGFDGYSGDLDVSDEHLDRPFSVYTEIGVESNNGHKCECMQHVSTLLNYMANKKQQIDGKRYIVNDNVVIVFQQPGAEPY</sequence>
<feature type="non-terminal residue" evidence="3">
    <location>
        <position position="121"/>
    </location>
</feature>
<protein>
    <recommendedName>
        <fullName evidence="2">Rap-GAP domain-containing protein</fullName>
    </recommendedName>
</protein>
<accession>A0A5J4PSG1</accession>
<organism evidence="3 4">
    <name type="scientific">Streblomastix strix</name>
    <dbReference type="NCBI Taxonomy" id="222440"/>
    <lineage>
        <taxon>Eukaryota</taxon>
        <taxon>Metamonada</taxon>
        <taxon>Preaxostyla</taxon>
        <taxon>Oxymonadida</taxon>
        <taxon>Streblomastigidae</taxon>
        <taxon>Streblomastix</taxon>
    </lineage>
</organism>
<dbReference type="Pfam" id="PF02145">
    <property type="entry name" value="Rap_GAP"/>
    <property type="match status" value="1"/>
</dbReference>
<dbReference type="GO" id="GO:0005096">
    <property type="term" value="F:GTPase activator activity"/>
    <property type="evidence" value="ECO:0007669"/>
    <property type="project" value="UniProtKB-KW"/>
</dbReference>
<name>A0A5J4PSG1_9EUKA</name>
<proteinExistence type="predicted"/>
<evidence type="ECO:0000256" key="1">
    <source>
        <dbReference type="ARBA" id="ARBA00022468"/>
    </source>
</evidence>
<dbReference type="SUPFAM" id="SSF111347">
    <property type="entry name" value="Rap/Ran-GAP"/>
    <property type="match status" value="1"/>
</dbReference>